<dbReference type="Proteomes" id="UP000267289">
    <property type="component" value="Unassembled WGS sequence"/>
</dbReference>
<dbReference type="PANTHER" id="PTHR43861">
    <property type="entry name" value="TRANS-ACONITATE 2-METHYLTRANSFERASE-RELATED"/>
    <property type="match status" value="1"/>
</dbReference>
<dbReference type="CDD" id="cd02440">
    <property type="entry name" value="AdoMet_MTases"/>
    <property type="match status" value="1"/>
</dbReference>
<dbReference type="InterPro" id="IPR029063">
    <property type="entry name" value="SAM-dependent_MTases_sf"/>
</dbReference>
<organism evidence="1 2">
    <name type="scientific">Mycobacterium innocens</name>
    <dbReference type="NCBI Taxonomy" id="2341083"/>
    <lineage>
        <taxon>Bacteria</taxon>
        <taxon>Bacillati</taxon>
        <taxon>Actinomycetota</taxon>
        <taxon>Actinomycetes</taxon>
        <taxon>Mycobacteriales</taxon>
        <taxon>Mycobacteriaceae</taxon>
        <taxon>Mycobacterium</taxon>
    </lineage>
</organism>
<dbReference type="SUPFAM" id="SSF53335">
    <property type="entry name" value="S-adenosyl-L-methionine-dependent methyltransferases"/>
    <property type="match status" value="1"/>
</dbReference>
<name>A0A498QEI5_9MYCO</name>
<evidence type="ECO:0000313" key="1">
    <source>
        <dbReference type="EMBL" id="VBA42885.1"/>
    </source>
</evidence>
<reference evidence="1 2" key="1">
    <citation type="submission" date="2018-09" db="EMBL/GenBank/DDBJ databases">
        <authorList>
            <person name="Tagini F."/>
        </authorList>
    </citation>
    <scope>NUCLEOTIDE SEQUENCE [LARGE SCALE GENOMIC DNA]</scope>
    <source>
        <strain evidence="1 2">MK13</strain>
    </source>
</reference>
<keyword evidence="2" id="KW-1185">Reference proteome</keyword>
<dbReference type="RefSeq" id="WP_208649116.1">
    <property type="nucleotide sequence ID" value="NZ_UPHQ01000225.1"/>
</dbReference>
<dbReference type="Gene3D" id="3.40.50.150">
    <property type="entry name" value="Vaccinia Virus protein VP39"/>
    <property type="match status" value="1"/>
</dbReference>
<evidence type="ECO:0008006" key="3">
    <source>
        <dbReference type="Google" id="ProtNLM"/>
    </source>
</evidence>
<dbReference type="AlphaFoldDB" id="A0A498QEI5"/>
<dbReference type="Pfam" id="PF13489">
    <property type="entry name" value="Methyltransf_23"/>
    <property type="match status" value="1"/>
</dbReference>
<accession>A0A498QEI5</accession>
<sequence>MSTGTELKTVDTYNEEVTLVSSIIKGLGGPLEILEAGCGLDWPLDLEGVDCRLTGIDLDADALQSRIDKMGDLDEAIIGDLTVPATIPAGRYDVIYNSFVLEHIPDAEGALVNMLNGLKPDGLLVLRIPDRDSVYGWTARRLPFGVHIAYYRYFVRYPHAGKPGHSPFPTYYAPLISRDGIRDFCNRNGCSILEERGHTYYVRGTGARVRVTRAYAKALSALSFGALAWRHNNLTYVIRKSRPGQIDG</sequence>
<evidence type="ECO:0000313" key="2">
    <source>
        <dbReference type="Proteomes" id="UP000267289"/>
    </source>
</evidence>
<gene>
    <name evidence="1" type="ORF">LAUMK13_04257</name>
</gene>
<protein>
    <recommendedName>
        <fullName evidence="3">Ubiquinone biosynthesis O-methyltransferase</fullName>
    </recommendedName>
</protein>
<dbReference type="EMBL" id="UPHQ01000225">
    <property type="protein sequence ID" value="VBA42885.1"/>
    <property type="molecule type" value="Genomic_DNA"/>
</dbReference>
<proteinExistence type="predicted"/>